<name>A0A2S5B015_9BASI</name>
<dbReference type="OrthoDB" id="439917at2759"/>
<feature type="region of interest" description="Disordered" evidence="1">
    <location>
        <begin position="556"/>
        <end position="581"/>
    </location>
</feature>
<organism evidence="3 4">
    <name type="scientific">Rhodotorula taiwanensis</name>
    <dbReference type="NCBI Taxonomy" id="741276"/>
    <lineage>
        <taxon>Eukaryota</taxon>
        <taxon>Fungi</taxon>
        <taxon>Dikarya</taxon>
        <taxon>Basidiomycota</taxon>
        <taxon>Pucciniomycotina</taxon>
        <taxon>Microbotryomycetes</taxon>
        <taxon>Sporidiobolales</taxon>
        <taxon>Sporidiobolaceae</taxon>
        <taxon>Rhodotorula</taxon>
    </lineage>
</organism>
<dbReference type="EMBL" id="PJQD01000144">
    <property type="protein sequence ID" value="POY70132.1"/>
    <property type="molecule type" value="Genomic_DNA"/>
</dbReference>
<evidence type="ECO:0000313" key="4">
    <source>
        <dbReference type="Proteomes" id="UP000237144"/>
    </source>
</evidence>
<sequence length="581" mass="58401">GSIGNVCNVPNGVAKCASGTCQIDSCNPDCQLTTQGSLLGLFGSSASCTPIDTSSSLQNCGSIGHACAFANGNGVCQSGTCKYTSCTTPGYYLVGNQCVSLSLGSDAKNCGSIGNVCNVPNGVAKCVSGTCQIDSCNPGCQPTTQGSLLGLFGSSTSCTQIDTSSSLQNCGSIGNACAFTNGNGVCQSGTCKYTSCTTPGYYLVGNQCVSLSLGSDLKNCGSIGNVCNVPNGVAKCVSGNCQIGSCNPGYALTTSGSLLGLFGTSSSCQAVNTASDPSNCGSVGNVCPSNYLNGGTGTCVNGKCTTSCGGGFDFDWIYNFCRPVSSDSANCGACGAKCNIANAATQICSNSRCVVTACAPGYTLSNNACVAANYQTDVQNCGSAGHACVFLPAGACGTCQSGVCVTTSCPFGYQLNKGACVLGASGRARQKRDKVSTPKTLCPAGEQACPIAGSTLFVDASAQHFQSGEELTGLMARSGGYECLDTTQALESCGGCTSTGEGQDCTTIPHARGVGCEAGQCRIFSCNSGYKLNLNGDKCIRARSAGSIQRNITASHSRHLSGRRSAHGHSHGRHLAAPHSS</sequence>
<dbReference type="Proteomes" id="UP000237144">
    <property type="component" value="Unassembled WGS sequence"/>
</dbReference>
<comment type="caution">
    <text evidence="3">The sequence shown here is derived from an EMBL/GenBank/DDBJ whole genome shotgun (WGS) entry which is preliminary data.</text>
</comment>
<reference evidence="3 4" key="1">
    <citation type="journal article" date="2018" name="Front. Microbiol.">
        <title>Prospects for Fungal Bioremediation of Acidic Radioactive Waste Sites: Characterization and Genome Sequence of Rhodotorula taiwanensis MD1149.</title>
        <authorList>
            <person name="Tkavc R."/>
            <person name="Matrosova V.Y."/>
            <person name="Grichenko O.E."/>
            <person name="Gostincar C."/>
            <person name="Volpe R.P."/>
            <person name="Klimenkova P."/>
            <person name="Gaidamakova E.K."/>
            <person name="Zhou C.E."/>
            <person name="Stewart B.J."/>
            <person name="Lyman M.G."/>
            <person name="Malfatti S.A."/>
            <person name="Rubinfeld B."/>
            <person name="Courtot M."/>
            <person name="Singh J."/>
            <person name="Dalgard C.L."/>
            <person name="Hamilton T."/>
            <person name="Frey K.G."/>
            <person name="Gunde-Cimerman N."/>
            <person name="Dugan L."/>
            <person name="Daly M.J."/>
        </authorList>
    </citation>
    <scope>NUCLEOTIDE SEQUENCE [LARGE SCALE GENOMIC DNA]</scope>
    <source>
        <strain evidence="3 4">MD1149</strain>
    </source>
</reference>
<dbReference type="STRING" id="741276.A0A2S5B015"/>
<dbReference type="PANTHER" id="PTHR35192:SF2">
    <property type="entry name" value="APPLE DOMAIN-CONTAINING PROTEIN"/>
    <property type="match status" value="1"/>
</dbReference>
<dbReference type="PANTHER" id="PTHR35192">
    <property type="entry name" value="PROTEIN, PUTATIVE-RELATED"/>
    <property type="match status" value="1"/>
</dbReference>
<feature type="domain" description="Protein CPL1-like" evidence="2">
    <location>
        <begin position="481"/>
        <end position="540"/>
    </location>
</feature>
<evidence type="ECO:0000256" key="1">
    <source>
        <dbReference type="SAM" id="MobiDB-lite"/>
    </source>
</evidence>
<feature type="non-terminal residue" evidence="3">
    <location>
        <position position="1"/>
    </location>
</feature>
<dbReference type="InterPro" id="IPR038955">
    <property type="entry name" value="PriA/CPL1_fungi"/>
</dbReference>
<dbReference type="AlphaFoldDB" id="A0A2S5B015"/>
<evidence type="ECO:0000313" key="3">
    <source>
        <dbReference type="EMBL" id="POY70132.1"/>
    </source>
</evidence>
<gene>
    <name evidence="3" type="ORF">BMF94_6866</name>
</gene>
<proteinExistence type="predicted"/>
<dbReference type="InterPro" id="IPR048661">
    <property type="entry name" value="CPL1-like"/>
</dbReference>
<keyword evidence="4" id="KW-1185">Reference proteome</keyword>
<protein>
    <recommendedName>
        <fullName evidence="2">Protein CPL1-like domain-containing protein</fullName>
    </recommendedName>
</protein>
<evidence type="ECO:0000259" key="2">
    <source>
        <dbReference type="Pfam" id="PF21671"/>
    </source>
</evidence>
<dbReference type="Pfam" id="PF21671">
    <property type="entry name" value="CPL1-like"/>
    <property type="match status" value="1"/>
</dbReference>
<accession>A0A2S5B015</accession>